<protein>
    <submittedName>
        <fullName evidence="2">Uncharacterized protein</fullName>
    </submittedName>
</protein>
<dbReference type="AlphaFoldDB" id="A0A6C0HKK9"/>
<feature type="coiled-coil region" evidence="1">
    <location>
        <begin position="30"/>
        <end position="81"/>
    </location>
</feature>
<proteinExistence type="predicted"/>
<organism evidence="2">
    <name type="scientific">viral metagenome</name>
    <dbReference type="NCBI Taxonomy" id="1070528"/>
    <lineage>
        <taxon>unclassified sequences</taxon>
        <taxon>metagenomes</taxon>
        <taxon>organismal metagenomes</taxon>
    </lineage>
</organism>
<reference evidence="2" key="1">
    <citation type="journal article" date="2020" name="Nature">
        <title>Giant virus diversity and host interactions through global metagenomics.</title>
        <authorList>
            <person name="Schulz F."/>
            <person name="Roux S."/>
            <person name="Paez-Espino D."/>
            <person name="Jungbluth S."/>
            <person name="Walsh D.A."/>
            <person name="Denef V.J."/>
            <person name="McMahon K.D."/>
            <person name="Konstantinidis K.T."/>
            <person name="Eloe-Fadrosh E.A."/>
            <person name="Kyrpides N.C."/>
            <person name="Woyke T."/>
        </authorList>
    </citation>
    <scope>NUCLEOTIDE SEQUENCE</scope>
    <source>
        <strain evidence="2">GVMAG-M-3300023184-13</strain>
    </source>
</reference>
<name>A0A6C0HKK9_9ZZZZ</name>
<evidence type="ECO:0000256" key="1">
    <source>
        <dbReference type="SAM" id="Coils"/>
    </source>
</evidence>
<sequence length="128" mass="14508">MECVISHIVDPKFESMGHQLKNITDQLYTITTIVNDLKTYRQQIQQLSSQLSDIAIILKEIKEIKEQTQQLRLEISQLTQIDNNNYTVCNCGGSGDGYDGDGYDGVSDGGNATDVNYHIRKKFKKCFK</sequence>
<dbReference type="EMBL" id="MN739979">
    <property type="protein sequence ID" value="QHT81208.1"/>
    <property type="molecule type" value="Genomic_DNA"/>
</dbReference>
<evidence type="ECO:0000313" key="2">
    <source>
        <dbReference type="EMBL" id="QHT81208.1"/>
    </source>
</evidence>
<keyword evidence="1" id="KW-0175">Coiled coil</keyword>
<accession>A0A6C0HKK9</accession>